<evidence type="ECO:0000256" key="9">
    <source>
        <dbReference type="SAM" id="MobiDB-lite"/>
    </source>
</evidence>
<dbReference type="Pfam" id="PF01627">
    <property type="entry name" value="Hpt"/>
    <property type="match status" value="2"/>
</dbReference>
<feature type="domain" description="CheW-like" evidence="12">
    <location>
        <begin position="659"/>
        <end position="791"/>
    </location>
</feature>
<evidence type="ECO:0000259" key="13">
    <source>
        <dbReference type="PROSITE" id="PS50894"/>
    </source>
</evidence>
<dbReference type="GO" id="GO:0005524">
    <property type="term" value="F:ATP binding"/>
    <property type="evidence" value="ECO:0007669"/>
    <property type="project" value="UniProtKB-KW"/>
</dbReference>
<dbReference type="Proteomes" id="UP000001916">
    <property type="component" value="Chromosome"/>
</dbReference>
<dbReference type="InterPro" id="IPR037006">
    <property type="entry name" value="CheA-like_homodim_sf"/>
</dbReference>
<dbReference type="SMART" id="SM00073">
    <property type="entry name" value="HPT"/>
    <property type="match status" value="2"/>
</dbReference>
<evidence type="ECO:0000256" key="4">
    <source>
        <dbReference type="ARBA" id="ARBA00022679"/>
    </source>
</evidence>
<dbReference type="SUPFAM" id="SSF47226">
    <property type="entry name" value="Histidine-containing phosphotransfer domain, HPT domain"/>
    <property type="match status" value="2"/>
</dbReference>
<feature type="domain" description="Response regulatory" evidence="11">
    <location>
        <begin position="813"/>
        <end position="929"/>
    </location>
</feature>
<dbReference type="KEGG" id="msv:Mesil_1847"/>
<evidence type="ECO:0000259" key="12">
    <source>
        <dbReference type="PROSITE" id="PS50851"/>
    </source>
</evidence>
<dbReference type="InterPro" id="IPR011006">
    <property type="entry name" value="CheY-like_superfamily"/>
</dbReference>
<dbReference type="PANTHER" id="PTHR43395">
    <property type="entry name" value="SENSOR HISTIDINE KINASE CHEA"/>
    <property type="match status" value="1"/>
</dbReference>
<dbReference type="Gene3D" id="3.40.50.2300">
    <property type="match status" value="1"/>
</dbReference>
<dbReference type="Pfam" id="PF01584">
    <property type="entry name" value="CheW"/>
    <property type="match status" value="1"/>
</dbReference>
<evidence type="ECO:0000256" key="2">
    <source>
        <dbReference type="ARBA" id="ARBA00012438"/>
    </source>
</evidence>
<evidence type="ECO:0000313" key="14">
    <source>
        <dbReference type="EMBL" id="ADH63724.1"/>
    </source>
</evidence>
<proteinExistence type="predicted"/>
<dbReference type="Gene3D" id="3.30.565.10">
    <property type="entry name" value="Histidine kinase-like ATPase, C-terminal domain"/>
    <property type="match status" value="1"/>
</dbReference>
<dbReference type="SMART" id="SM00387">
    <property type="entry name" value="HATPase_c"/>
    <property type="match status" value="1"/>
</dbReference>
<dbReference type="GO" id="GO:0000155">
    <property type="term" value="F:phosphorelay sensor kinase activity"/>
    <property type="evidence" value="ECO:0007669"/>
    <property type="project" value="InterPro"/>
</dbReference>
<dbReference type="InterPro" id="IPR036097">
    <property type="entry name" value="HisK_dim/P_sf"/>
</dbReference>
<dbReference type="InterPro" id="IPR002545">
    <property type="entry name" value="CheW-lke_dom"/>
</dbReference>
<dbReference type="PROSITE" id="PS50894">
    <property type="entry name" value="HPT"/>
    <property type="match status" value="2"/>
</dbReference>
<dbReference type="InterPro" id="IPR004358">
    <property type="entry name" value="Sig_transdc_His_kin-like_C"/>
</dbReference>
<organism evidence="14 15">
    <name type="scientific">Allomeiothermus silvanus (strain ATCC 700542 / DSM 9946 / NBRC 106475 / NCIMB 13440 / VI-R2)</name>
    <name type="common">Thermus silvanus</name>
    <dbReference type="NCBI Taxonomy" id="526227"/>
    <lineage>
        <taxon>Bacteria</taxon>
        <taxon>Thermotogati</taxon>
        <taxon>Deinococcota</taxon>
        <taxon>Deinococci</taxon>
        <taxon>Thermales</taxon>
        <taxon>Thermaceae</taxon>
        <taxon>Allomeiothermus</taxon>
    </lineage>
</organism>
<dbReference type="PROSITE" id="PS50109">
    <property type="entry name" value="HIS_KIN"/>
    <property type="match status" value="1"/>
</dbReference>
<dbReference type="InterPro" id="IPR036890">
    <property type="entry name" value="HATPase_C_sf"/>
</dbReference>
<dbReference type="eggNOG" id="COG0643">
    <property type="taxonomic scope" value="Bacteria"/>
</dbReference>
<feature type="region of interest" description="Disordered" evidence="9">
    <location>
        <begin position="288"/>
        <end position="324"/>
    </location>
</feature>
<dbReference type="STRING" id="526227.Mesil_1847"/>
<dbReference type="PROSITE" id="PS50110">
    <property type="entry name" value="RESPONSE_REGULATORY"/>
    <property type="match status" value="1"/>
</dbReference>
<dbReference type="eggNOG" id="COG0784">
    <property type="taxonomic scope" value="Bacteria"/>
</dbReference>
<dbReference type="FunFam" id="3.30.565.10:FF:000016">
    <property type="entry name" value="Chemotaxis protein CheA, putative"/>
    <property type="match status" value="1"/>
</dbReference>
<dbReference type="EMBL" id="CP002042">
    <property type="protein sequence ID" value="ADH63724.1"/>
    <property type="molecule type" value="Genomic_DNA"/>
</dbReference>
<accession>D7BG21</accession>
<dbReference type="InterPro" id="IPR001789">
    <property type="entry name" value="Sig_transdc_resp-reg_receiver"/>
</dbReference>
<dbReference type="InterPro" id="IPR004105">
    <property type="entry name" value="CheA-like_dim"/>
</dbReference>
<comment type="catalytic activity">
    <reaction evidence="1">
        <text>ATP + protein L-histidine = ADP + protein N-phospho-L-histidine.</text>
        <dbReference type="EC" id="2.7.13.3"/>
    </reaction>
</comment>
<gene>
    <name evidence="14" type="ordered locus">Mesil_1847</name>
</gene>
<dbReference type="SUPFAM" id="SSF50341">
    <property type="entry name" value="CheW-like"/>
    <property type="match status" value="1"/>
</dbReference>
<reference evidence="14 15" key="1">
    <citation type="journal article" date="2010" name="Stand. Genomic Sci.">
        <title>Complete genome sequence of Meiothermus silvanus type strain (VI-R2).</title>
        <authorList>
            <person name="Sikorski J."/>
            <person name="Tindall B.J."/>
            <person name="Lowry S."/>
            <person name="Lucas S."/>
            <person name="Nolan M."/>
            <person name="Copeland A."/>
            <person name="Glavina Del Rio T."/>
            <person name="Tice H."/>
            <person name="Cheng J.F."/>
            <person name="Han C."/>
            <person name="Pitluck S."/>
            <person name="Liolios K."/>
            <person name="Ivanova N."/>
            <person name="Mavromatis K."/>
            <person name="Mikhailova N."/>
            <person name="Pati A."/>
            <person name="Goodwin L."/>
            <person name="Chen A."/>
            <person name="Palaniappan K."/>
            <person name="Land M."/>
            <person name="Hauser L."/>
            <person name="Chang Y.J."/>
            <person name="Jeffries C.D."/>
            <person name="Rohde M."/>
            <person name="Goker M."/>
            <person name="Woyke T."/>
            <person name="Bristow J."/>
            <person name="Eisen J.A."/>
            <person name="Markowitz V."/>
            <person name="Hugenholtz P."/>
            <person name="Kyrpides N.C."/>
            <person name="Klenk H.P."/>
            <person name="Lapidus A."/>
        </authorList>
    </citation>
    <scope>NUCLEOTIDE SEQUENCE [LARGE SCALE GENOMIC DNA]</scope>
    <source>
        <strain evidence="15">ATCC 700542 / DSM 9946 / VI-R2</strain>
    </source>
</reference>
<keyword evidence="4" id="KW-0808">Transferase</keyword>
<feature type="domain" description="HPt" evidence="13">
    <location>
        <begin position="3"/>
        <end position="101"/>
    </location>
</feature>
<evidence type="ECO:0000313" key="15">
    <source>
        <dbReference type="Proteomes" id="UP000001916"/>
    </source>
</evidence>
<dbReference type="Pfam" id="PF02895">
    <property type="entry name" value="H-kinase_dim"/>
    <property type="match status" value="1"/>
</dbReference>
<evidence type="ECO:0000256" key="6">
    <source>
        <dbReference type="PROSITE-ProRule" id="PRU00110"/>
    </source>
</evidence>
<dbReference type="SMART" id="SM00448">
    <property type="entry name" value="REC"/>
    <property type="match status" value="1"/>
</dbReference>
<feature type="compositionally biased region" description="Polar residues" evidence="9">
    <location>
        <begin position="314"/>
        <end position="324"/>
    </location>
</feature>
<dbReference type="eggNOG" id="COG2198">
    <property type="taxonomic scope" value="Bacteria"/>
</dbReference>
<protein>
    <recommendedName>
        <fullName evidence="2">histidine kinase</fullName>
        <ecNumber evidence="2">2.7.13.3</ecNumber>
    </recommendedName>
</protein>
<dbReference type="Gene3D" id="1.20.120.160">
    <property type="entry name" value="HPT domain"/>
    <property type="match status" value="2"/>
</dbReference>
<evidence type="ECO:0000256" key="5">
    <source>
        <dbReference type="ARBA" id="ARBA00022777"/>
    </source>
</evidence>
<dbReference type="SUPFAM" id="SSF55874">
    <property type="entry name" value="ATPase domain of HSP90 chaperone/DNA topoisomerase II/histidine kinase"/>
    <property type="match status" value="1"/>
</dbReference>
<dbReference type="InterPro" id="IPR051315">
    <property type="entry name" value="Bact_Chemotaxis_CheA"/>
</dbReference>
<dbReference type="PRINTS" id="PR00344">
    <property type="entry name" value="BCTRLSENSOR"/>
</dbReference>
<sequence length="934" mass="101254">MMRTLPTPDMLESFLGEAWEAVSTLERAPTLLAQDPQPLVVMAHRLKGSAGLYGFSEVSQLGGLLERVFERAPSFTAFQREKAAEFSRLAAACLSEALERIASLGEEGEVGLALGQAGGAGVLLDLLGANPTAFRSASLPGPSGGDQPKDYGSTSLNDIPAQLRRFRLENPDVWEYFAPEVSEHLEAIHTATEALLASGGAAEHLTALFRSMHTIKGAAYSVGCTPIGTLAHRLEDLLVEVREGSRPWDAAAARAILQGSDTLGLMLSTAEGRETSLLSALEETHRLLGGGGESQPLSEPASPPPGVSEPVAQAQVSPTPASRSTVRVSLERLEALMNLASDAIVSRARLERLAAQLEDASHTLEVSQARFQRTVAEFEARYLNPRLAEAKPQDEARPALTLSSGLSLGEIFSELEFDRYDDLSILARSITEMSADLSELKGQLSQLTRSFKRESETLKKLTRNLRSEVGRMRLVPMGRLYQRLKRIVRQSDDKQVRLELSGELVEVDNLVLEGLADPLVHLVNNAIAHGIENPEVRLAQGKSAEGRVAVRTFQRGSFVYVEVQDDGRGIDLEAVKRQAVLQGLRRPEEVHSLSPEQAVELIFLPGLSTSETVTRQAGRGVGMDVVLANLRRLKGEIIVQTEPGSGTLFRLRVPLTLIVSDVLMVEVGGELLAIPGESLRTLRAVRAQDLLNLDDGPALEFEGEAVSILYLHELLGSPLPQGPRRSFAIVETGEGRLALGVDAFLGLEQAVVKSLDEPVGSLPHLAGATISAEGRVIVVLNPGGLRRMGRQEAPRWNGAAAGSAPTPLEHGLKILMVDDSLSIRRVVGQMLTRWGHQVHTAGDGYEALELLQDNRYDVVITDLEMPRVNGFELLDEVRRRPDLRETPVFVLTSRAGEKHQALAAELGARGYLTKPLEETKLQSLLSTVKKRAEV</sequence>
<dbReference type="GO" id="GO:0005737">
    <property type="term" value="C:cytoplasm"/>
    <property type="evidence" value="ECO:0007669"/>
    <property type="project" value="InterPro"/>
</dbReference>
<dbReference type="HOGENOM" id="CLU_000650_2_1_0"/>
<keyword evidence="5 14" id="KW-0418">Kinase</keyword>
<dbReference type="SMART" id="SM01231">
    <property type="entry name" value="H-kinase_dim"/>
    <property type="match status" value="1"/>
</dbReference>
<dbReference type="Gene3D" id="1.10.287.560">
    <property type="entry name" value="Histidine kinase CheA-like, homodimeric domain"/>
    <property type="match status" value="1"/>
</dbReference>
<dbReference type="Pfam" id="PF02518">
    <property type="entry name" value="HATPase_c"/>
    <property type="match status" value="1"/>
</dbReference>
<evidence type="ECO:0000259" key="10">
    <source>
        <dbReference type="PROSITE" id="PS50109"/>
    </source>
</evidence>
<feature type="domain" description="HPt" evidence="13">
    <location>
        <begin position="166"/>
        <end position="280"/>
    </location>
</feature>
<evidence type="ECO:0000256" key="8">
    <source>
        <dbReference type="SAM" id="Coils"/>
    </source>
</evidence>
<evidence type="ECO:0000256" key="7">
    <source>
        <dbReference type="PROSITE-ProRule" id="PRU00169"/>
    </source>
</evidence>
<dbReference type="Pfam" id="PF00072">
    <property type="entry name" value="Response_reg"/>
    <property type="match status" value="1"/>
</dbReference>
<dbReference type="PROSITE" id="PS50851">
    <property type="entry name" value="CHEW"/>
    <property type="match status" value="1"/>
</dbReference>
<dbReference type="SUPFAM" id="SSF47384">
    <property type="entry name" value="Homodimeric domain of signal transducing histidine kinase"/>
    <property type="match status" value="1"/>
</dbReference>
<dbReference type="InterPro" id="IPR005467">
    <property type="entry name" value="His_kinase_dom"/>
</dbReference>
<evidence type="ECO:0000256" key="1">
    <source>
        <dbReference type="ARBA" id="ARBA00000085"/>
    </source>
</evidence>
<dbReference type="RefSeq" id="WP_013158281.1">
    <property type="nucleotide sequence ID" value="NC_014212.1"/>
</dbReference>
<dbReference type="CDD" id="cd00088">
    <property type="entry name" value="HPT"/>
    <property type="match status" value="2"/>
</dbReference>
<dbReference type="SMART" id="SM00260">
    <property type="entry name" value="CheW"/>
    <property type="match status" value="1"/>
</dbReference>
<dbReference type="SUPFAM" id="SSF52172">
    <property type="entry name" value="CheY-like"/>
    <property type="match status" value="1"/>
</dbReference>
<dbReference type="InterPro" id="IPR036061">
    <property type="entry name" value="CheW-like_dom_sf"/>
</dbReference>
<evidence type="ECO:0000256" key="3">
    <source>
        <dbReference type="ARBA" id="ARBA00022553"/>
    </source>
</evidence>
<dbReference type="EC" id="2.7.13.3" evidence="2"/>
<keyword evidence="8" id="KW-0175">Coiled coil</keyword>
<dbReference type="InterPro" id="IPR008207">
    <property type="entry name" value="Sig_transdc_His_kin_Hpt_dom"/>
</dbReference>
<feature type="modified residue" description="Phosphohistidine" evidence="6">
    <location>
        <position position="213"/>
    </location>
</feature>
<feature type="modified residue" description="Phosphohistidine" evidence="6">
    <location>
        <position position="44"/>
    </location>
</feature>
<dbReference type="Gene3D" id="2.30.30.40">
    <property type="entry name" value="SH3 Domains"/>
    <property type="match status" value="1"/>
</dbReference>
<evidence type="ECO:0000259" key="11">
    <source>
        <dbReference type="PROSITE" id="PS50110"/>
    </source>
</evidence>
<name>D7BG21_ALLS1</name>
<feature type="domain" description="Histidine kinase" evidence="10">
    <location>
        <begin position="414"/>
        <end position="657"/>
    </location>
</feature>
<dbReference type="CDD" id="cd00156">
    <property type="entry name" value="REC"/>
    <property type="match status" value="1"/>
</dbReference>
<keyword evidence="15" id="KW-1185">Reference proteome</keyword>
<feature type="modified residue" description="4-aspartylphosphate" evidence="7">
    <location>
        <position position="862"/>
    </location>
</feature>
<feature type="coiled-coil region" evidence="8">
    <location>
        <begin position="430"/>
        <end position="464"/>
    </location>
</feature>
<dbReference type="InterPro" id="IPR036641">
    <property type="entry name" value="HPT_dom_sf"/>
</dbReference>
<dbReference type="PANTHER" id="PTHR43395:SF1">
    <property type="entry name" value="CHEMOTAXIS PROTEIN CHEA"/>
    <property type="match status" value="1"/>
</dbReference>
<dbReference type="InterPro" id="IPR003594">
    <property type="entry name" value="HATPase_dom"/>
</dbReference>
<keyword evidence="3 7" id="KW-0597">Phosphoprotein</keyword>
<dbReference type="AlphaFoldDB" id="D7BG21"/>
<dbReference type="GO" id="GO:0006935">
    <property type="term" value="P:chemotaxis"/>
    <property type="evidence" value="ECO:0007669"/>
    <property type="project" value="UniProtKB-KW"/>
</dbReference>